<reference evidence="2" key="1">
    <citation type="submission" date="2018-05" db="EMBL/GenBank/DDBJ databases">
        <authorList>
            <person name="Lanie J.A."/>
            <person name="Ng W.-L."/>
            <person name="Kazmierczak K.M."/>
            <person name="Andrzejewski T.M."/>
            <person name="Davidsen T.M."/>
            <person name="Wayne K.J."/>
            <person name="Tettelin H."/>
            <person name="Glass J.I."/>
            <person name="Rusch D."/>
            <person name="Podicherti R."/>
            <person name="Tsui H.-C.T."/>
            <person name="Winkler M.E."/>
        </authorList>
    </citation>
    <scope>NUCLEOTIDE SEQUENCE</scope>
</reference>
<evidence type="ECO:0000313" key="2">
    <source>
        <dbReference type="EMBL" id="SVD02847.1"/>
    </source>
</evidence>
<keyword evidence="1" id="KW-0472">Membrane</keyword>
<organism evidence="2">
    <name type="scientific">marine metagenome</name>
    <dbReference type="NCBI Taxonomy" id="408172"/>
    <lineage>
        <taxon>unclassified sequences</taxon>
        <taxon>metagenomes</taxon>
        <taxon>ecological metagenomes</taxon>
    </lineage>
</organism>
<dbReference type="AlphaFoldDB" id="A0A382S0Q5"/>
<evidence type="ECO:0000256" key="1">
    <source>
        <dbReference type="SAM" id="Phobius"/>
    </source>
</evidence>
<proteinExistence type="predicted"/>
<protein>
    <submittedName>
        <fullName evidence="2">Uncharacterized protein</fullName>
    </submittedName>
</protein>
<sequence length="51" mass="5697">MSKNRSALKIIAEIILMIVIFGIAMLFTHRGNINDKKTIQQKQNSNPSPDG</sequence>
<dbReference type="EMBL" id="UINC01125189">
    <property type="protein sequence ID" value="SVD02847.1"/>
    <property type="molecule type" value="Genomic_DNA"/>
</dbReference>
<gene>
    <name evidence="2" type="ORF">METZ01_LOCUS355701</name>
</gene>
<feature type="transmembrane region" description="Helical" evidence="1">
    <location>
        <begin position="6"/>
        <end position="27"/>
    </location>
</feature>
<keyword evidence="1" id="KW-0812">Transmembrane</keyword>
<accession>A0A382S0Q5</accession>
<name>A0A382S0Q5_9ZZZZ</name>
<keyword evidence="1" id="KW-1133">Transmembrane helix</keyword>